<dbReference type="InterPro" id="IPR004161">
    <property type="entry name" value="EFTu-like_2"/>
</dbReference>
<evidence type="ECO:0000256" key="1">
    <source>
        <dbReference type="ARBA" id="ARBA00004496"/>
    </source>
</evidence>
<dbReference type="FunFam" id="2.40.30.10:FF:000020">
    <property type="entry name" value="Translation elongation factor EF-1"/>
    <property type="match status" value="1"/>
</dbReference>
<dbReference type="GO" id="GO:0005525">
    <property type="term" value="F:GTP binding"/>
    <property type="evidence" value="ECO:0007669"/>
    <property type="project" value="UniProtKB-KW"/>
</dbReference>
<dbReference type="InterPro" id="IPR009001">
    <property type="entry name" value="Transl_elong_EF1A/Init_IF2_C"/>
</dbReference>
<dbReference type="CDD" id="cd04089">
    <property type="entry name" value="eRF3_II"/>
    <property type="match status" value="1"/>
</dbReference>
<comment type="subcellular location">
    <subcellularLocation>
        <location evidence="1">Cytoplasm</location>
    </subcellularLocation>
</comment>
<keyword evidence="5" id="KW-0342">GTP-binding</keyword>
<reference evidence="8" key="1">
    <citation type="journal article" date="2024" name="IScience">
        <title>Strigolactones Initiate the Formation of Haustorium-like Structures in Castilleja.</title>
        <authorList>
            <person name="Buerger M."/>
            <person name="Peterson D."/>
            <person name="Chory J."/>
        </authorList>
    </citation>
    <scope>NUCLEOTIDE SEQUENCE [LARGE SCALE GENOMIC DNA]</scope>
</reference>
<comment type="caution">
    <text evidence="7">The sequence shown here is derived from an EMBL/GenBank/DDBJ whole genome shotgun (WGS) entry which is preliminary data.</text>
</comment>
<dbReference type="SUPFAM" id="SSF50447">
    <property type="entry name" value="Translation proteins"/>
    <property type="match status" value="1"/>
</dbReference>
<dbReference type="AlphaFoldDB" id="A0ABD3DA10"/>
<keyword evidence="4" id="KW-0547">Nucleotide-binding</keyword>
<evidence type="ECO:0000313" key="7">
    <source>
        <dbReference type="EMBL" id="KAL3639165.1"/>
    </source>
</evidence>
<keyword evidence="3" id="KW-0963">Cytoplasm</keyword>
<accession>A0ABD3DA10</accession>
<keyword evidence="2" id="KW-0488">Methylation</keyword>
<evidence type="ECO:0000256" key="3">
    <source>
        <dbReference type="ARBA" id="ARBA00022490"/>
    </source>
</evidence>
<dbReference type="EMBL" id="JAVIJP010000018">
    <property type="protein sequence ID" value="KAL3639165.1"/>
    <property type="molecule type" value="Genomic_DNA"/>
</dbReference>
<dbReference type="GO" id="GO:0005737">
    <property type="term" value="C:cytoplasm"/>
    <property type="evidence" value="ECO:0007669"/>
    <property type="project" value="UniProtKB-SubCell"/>
</dbReference>
<gene>
    <name evidence="7" type="ORF">CASFOL_017072</name>
</gene>
<keyword evidence="8" id="KW-1185">Reference proteome</keyword>
<evidence type="ECO:0000313" key="8">
    <source>
        <dbReference type="Proteomes" id="UP001632038"/>
    </source>
</evidence>
<evidence type="ECO:0000256" key="4">
    <source>
        <dbReference type="ARBA" id="ARBA00022741"/>
    </source>
</evidence>
<dbReference type="InterPro" id="IPR050100">
    <property type="entry name" value="TRAFAC_GTPase_members"/>
</dbReference>
<dbReference type="Gene3D" id="2.40.30.10">
    <property type="entry name" value="Translation factors"/>
    <property type="match status" value="2"/>
</dbReference>
<evidence type="ECO:0000256" key="5">
    <source>
        <dbReference type="ARBA" id="ARBA00023134"/>
    </source>
</evidence>
<evidence type="ECO:0000256" key="2">
    <source>
        <dbReference type="ARBA" id="ARBA00022481"/>
    </source>
</evidence>
<protein>
    <recommendedName>
        <fullName evidence="6">Translation elongation factor EFTu-like domain-containing protein</fullName>
    </recommendedName>
</protein>
<dbReference type="Proteomes" id="UP001632038">
    <property type="component" value="Unassembled WGS sequence"/>
</dbReference>
<organism evidence="7 8">
    <name type="scientific">Castilleja foliolosa</name>
    <dbReference type="NCBI Taxonomy" id="1961234"/>
    <lineage>
        <taxon>Eukaryota</taxon>
        <taxon>Viridiplantae</taxon>
        <taxon>Streptophyta</taxon>
        <taxon>Embryophyta</taxon>
        <taxon>Tracheophyta</taxon>
        <taxon>Spermatophyta</taxon>
        <taxon>Magnoliopsida</taxon>
        <taxon>eudicotyledons</taxon>
        <taxon>Gunneridae</taxon>
        <taxon>Pentapetalae</taxon>
        <taxon>asterids</taxon>
        <taxon>lamiids</taxon>
        <taxon>Lamiales</taxon>
        <taxon>Orobanchaceae</taxon>
        <taxon>Pedicularideae</taxon>
        <taxon>Castillejinae</taxon>
        <taxon>Castilleja</taxon>
    </lineage>
</organism>
<sequence length="126" mass="14035">MPMIDKFKDIGTVVMGKTESGSIREGDNMLIMPDKAQVKVLALYCDEDKVRHAGPGENLRVRLSGIEEEDIVEGFVLCSVDFGAIFCAGYKAILHIHAIVEECEIIESIEQIDPKTRKPMKKKPLC</sequence>
<proteinExistence type="predicted"/>
<evidence type="ECO:0000259" key="6">
    <source>
        <dbReference type="Pfam" id="PF03144"/>
    </source>
</evidence>
<dbReference type="SUPFAM" id="SSF50465">
    <property type="entry name" value="EF-Tu/eEF-1alpha/eIF2-gamma C-terminal domain"/>
    <property type="match status" value="1"/>
</dbReference>
<dbReference type="PANTHER" id="PTHR23115">
    <property type="entry name" value="TRANSLATION FACTOR"/>
    <property type="match status" value="1"/>
</dbReference>
<name>A0ABD3DA10_9LAMI</name>
<feature type="domain" description="Translation elongation factor EFTu-like" evidence="6">
    <location>
        <begin position="11"/>
        <end position="78"/>
    </location>
</feature>
<dbReference type="InterPro" id="IPR009000">
    <property type="entry name" value="Transl_B-barrel_sf"/>
</dbReference>
<dbReference type="Pfam" id="PF03144">
    <property type="entry name" value="GTP_EFTU_D2"/>
    <property type="match status" value="1"/>
</dbReference>